<dbReference type="FunCoup" id="K5W2B4">
    <property type="interactions" value="45"/>
</dbReference>
<organism evidence="4 5">
    <name type="scientific">Phanerochaete carnosa (strain HHB-10118-sp)</name>
    <name type="common">White-rot fungus</name>
    <name type="synonym">Peniophora carnosa</name>
    <dbReference type="NCBI Taxonomy" id="650164"/>
    <lineage>
        <taxon>Eukaryota</taxon>
        <taxon>Fungi</taxon>
        <taxon>Dikarya</taxon>
        <taxon>Basidiomycota</taxon>
        <taxon>Agaricomycotina</taxon>
        <taxon>Agaricomycetes</taxon>
        <taxon>Polyporales</taxon>
        <taxon>Phanerochaetaceae</taxon>
        <taxon>Phanerochaete</taxon>
    </lineage>
</organism>
<accession>K5W2B4</accession>
<evidence type="ECO:0000259" key="3">
    <source>
        <dbReference type="Pfam" id="PF13934"/>
    </source>
</evidence>
<evidence type="ECO:0000256" key="1">
    <source>
        <dbReference type="ARBA" id="ARBA00004123"/>
    </source>
</evidence>
<dbReference type="KEGG" id="pco:PHACADRAFT_57645"/>
<dbReference type="InterPro" id="IPR025151">
    <property type="entry name" value="ELYS_dom"/>
</dbReference>
<feature type="domain" description="ELYS-like" evidence="3">
    <location>
        <begin position="14"/>
        <end position="178"/>
    </location>
</feature>
<evidence type="ECO:0000313" key="4">
    <source>
        <dbReference type="EMBL" id="EKM57993.1"/>
    </source>
</evidence>
<feature type="non-terminal residue" evidence="4">
    <location>
        <position position="190"/>
    </location>
</feature>
<proteinExistence type="predicted"/>
<protein>
    <recommendedName>
        <fullName evidence="3">ELYS-like domain-containing protein</fullName>
    </recommendedName>
</protein>
<comment type="subcellular location">
    <subcellularLocation>
        <location evidence="1">Nucleus</location>
    </subcellularLocation>
</comment>
<name>K5W2B4_PHACS</name>
<gene>
    <name evidence="4" type="ORF">PHACADRAFT_57645</name>
</gene>
<keyword evidence="2" id="KW-0539">Nucleus</keyword>
<dbReference type="GO" id="GO:0005634">
    <property type="term" value="C:nucleus"/>
    <property type="evidence" value="ECO:0007669"/>
    <property type="project" value="UniProtKB-SubCell"/>
</dbReference>
<dbReference type="STRING" id="650164.K5W2B4"/>
<evidence type="ECO:0000256" key="2">
    <source>
        <dbReference type="ARBA" id="ARBA00023242"/>
    </source>
</evidence>
<dbReference type="AlphaFoldDB" id="K5W2B4"/>
<sequence length="190" mass="21897">KQIEDRRARMSDVLIFDILLSAGGVKHPYTLYPPRDLDSLRRLLDVIEDTTYDTLKKDCLIYFLLKWHQDGREDKFQEERCIPPQFVALADAYWHLDSGIDVPHAVSLLSDARLNRDYPSKILQALSLEENANDLILRYVRTAKPLLTQPDDIDAYSIALAESSLSAAWNYQRTFLEGSSSRSRVIHNIF</sequence>
<dbReference type="GeneID" id="18920087"/>
<dbReference type="OrthoDB" id="20729at2759"/>
<reference evidence="4 5" key="1">
    <citation type="journal article" date="2012" name="BMC Genomics">
        <title>Comparative genomics of the white-rot fungi, Phanerochaete carnosa and P. chrysosporium, to elucidate the genetic basis of the distinct wood types they colonize.</title>
        <authorList>
            <person name="Suzuki H."/>
            <person name="MacDonald J."/>
            <person name="Syed K."/>
            <person name="Salamov A."/>
            <person name="Hori C."/>
            <person name="Aerts A."/>
            <person name="Henrissat B."/>
            <person name="Wiebenga A."/>
            <person name="vanKuyk P.A."/>
            <person name="Barry K."/>
            <person name="Lindquist E."/>
            <person name="LaButti K."/>
            <person name="Lapidus A."/>
            <person name="Lucas S."/>
            <person name="Coutinho P."/>
            <person name="Gong Y."/>
            <person name="Samejima M."/>
            <person name="Mahadevan R."/>
            <person name="Abou-Zaid M."/>
            <person name="de Vries R.P."/>
            <person name="Igarashi K."/>
            <person name="Yadav J.S."/>
            <person name="Grigoriev I.V."/>
            <person name="Master E.R."/>
        </authorList>
    </citation>
    <scope>NUCLEOTIDE SEQUENCE [LARGE SCALE GENOMIC DNA]</scope>
    <source>
        <strain evidence="4 5">HHB-10118-sp</strain>
    </source>
</reference>
<dbReference type="InParanoid" id="K5W2B4"/>
<dbReference type="Pfam" id="PF13934">
    <property type="entry name" value="ELYS"/>
    <property type="match status" value="1"/>
</dbReference>
<feature type="non-terminal residue" evidence="4">
    <location>
        <position position="1"/>
    </location>
</feature>
<dbReference type="EMBL" id="JH930470">
    <property type="protein sequence ID" value="EKM57993.1"/>
    <property type="molecule type" value="Genomic_DNA"/>
</dbReference>
<evidence type="ECO:0000313" key="5">
    <source>
        <dbReference type="Proteomes" id="UP000008370"/>
    </source>
</evidence>
<dbReference type="Proteomes" id="UP000008370">
    <property type="component" value="Unassembled WGS sequence"/>
</dbReference>
<dbReference type="HOGENOM" id="CLU_104460_0_0_1"/>
<keyword evidence="5" id="KW-1185">Reference proteome</keyword>
<dbReference type="RefSeq" id="XP_007392993.1">
    <property type="nucleotide sequence ID" value="XM_007392931.1"/>
</dbReference>